<organism evidence="1 2">
    <name type="scientific">Ooceraea biroi</name>
    <name type="common">Clonal raider ant</name>
    <name type="synonym">Cerapachys biroi</name>
    <dbReference type="NCBI Taxonomy" id="2015173"/>
    <lineage>
        <taxon>Eukaryota</taxon>
        <taxon>Metazoa</taxon>
        <taxon>Ecdysozoa</taxon>
        <taxon>Arthropoda</taxon>
        <taxon>Hexapoda</taxon>
        <taxon>Insecta</taxon>
        <taxon>Pterygota</taxon>
        <taxon>Neoptera</taxon>
        <taxon>Endopterygota</taxon>
        <taxon>Hymenoptera</taxon>
        <taxon>Apocrita</taxon>
        <taxon>Aculeata</taxon>
        <taxon>Formicoidea</taxon>
        <taxon>Formicidae</taxon>
        <taxon>Dorylinae</taxon>
        <taxon>Ooceraea</taxon>
    </lineage>
</organism>
<gene>
    <name evidence="1" type="ORF">X777_00039</name>
</gene>
<sequence>EKTKIMRCRKGGGRWSKIGWRWEGKELEEVREFKYLGYIIRGNEEQDAHVKDRVRKGATILGKIWGLGNVWRRLGKENMVV</sequence>
<evidence type="ECO:0000313" key="1">
    <source>
        <dbReference type="EMBL" id="EZA46555.1"/>
    </source>
</evidence>
<keyword evidence="2" id="KW-1185">Reference proteome</keyword>
<protein>
    <submittedName>
        <fullName evidence="1">Uncharacterized protein</fullName>
    </submittedName>
</protein>
<accession>A0A026VSD0</accession>
<dbReference type="EMBL" id="KK110575">
    <property type="protein sequence ID" value="EZA46555.1"/>
    <property type="molecule type" value="Genomic_DNA"/>
</dbReference>
<dbReference type="OMA" id="IGWRWEG"/>
<dbReference type="AlphaFoldDB" id="A0A026VSD0"/>
<reference evidence="1 2" key="1">
    <citation type="journal article" date="2014" name="Curr. Biol.">
        <title>The genome of the clonal raider ant Cerapachys biroi.</title>
        <authorList>
            <person name="Oxley P.R."/>
            <person name="Ji L."/>
            <person name="Fetter-Pruneda I."/>
            <person name="McKenzie S.K."/>
            <person name="Li C."/>
            <person name="Hu H."/>
            <person name="Zhang G."/>
            <person name="Kronauer D.J."/>
        </authorList>
    </citation>
    <scope>NUCLEOTIDE SEQUENCE [LARGE SCALE GENOMIC DNA]</scope>
</reference>
<feature type="non-terminal residue" evidence="1">
    <location>
        <position position="1"/>
    </location>
</feature>
<evidence type="ECO:0000313" key="2">
    <source>
        <dbReference type="Proteomes" id="UP000053097"/>
    </source>
</evidence>
<name>A0A026VSD0_OOCBI</name>
<proteinExistence type="predicted"/>
<dbReference type="Proteomes" id="UP000053097">
    <property type="component" value="Unassembled WGS sequence"/>
</dbReference>